<evidence type="ECO:0000313" key="4">
    <source>
        <dbReference type="EMBL" id="PWR11215.1"/>
    </source>
</evidence>
<evidence type="ECO:0000256" key="1">
    <source>
        <dbReference type="ARBA" id="ARBA00006484"/>
    </source>
</evidence>
<accession>A0A317DER8</accession>
<dbReference type="AlphaFoldDB" id="A0A317DER8"/>
<protein>
    <recommendedName>
        <fullName evidence="3">Probable oxidoreductase</fullName>
    </recommendedName>
</protein>
<dbReference type="SUPFAM" id="SSF51735">
    <property type="entry name" value="NAD(P)-binding Rossmann-fold domains"/>
    <property type="match status" value="1"/>
</dbReference>
<keyword evidence="2" id="KW-0560">Oxidoreductase</keyword>
<dbReference type="CDD" id="cd05327">
    <property type="entry name" value="retinol-DH_like_SDR_c_like"/>
    <property type="match status" value="1"/>
</dbReference>
<reference evidence="4 5" key="1">
    <citation type="submission" date="2018-05" db="EMBL/GenBank/DDBJ databases">
        <title>Micromonospora atacamensis sp. nov., a novel actinobacteria isolated from high altitude Atacama Desert soil.</title>
        <authorList>
            <person name="Carro L."/>
            <person name="Golinska P."/>
            <person name="Klenk H.-P."/>
            <person name="Goodfellow M."/>
        </authorList>
    </citation>
    <scope>NUCLEOTIDE SEQUENCE [LARGE SCALE GENOMIC DNA]</scope>
    <source>
        <strain evidence="4 5">5R2A7</strain>
    </source>
</reference>
<evidence type="ECO:0000256" key="2">
    <source>
        <dbReference type="ARBA" id="ARBA00023002"/>
    </source>
</evidence>
<gene>
    <name evidence="4" type="ORF">DKT68_06610</name>
</gene>
<dbReference type="RefSeq" id="WP_109816528.1">
    <property type="nucleotide sequence ID" value="NZ_QGKR01000140.1"/>
</dbReference>
<proteinExistence type="inferred from homology"/>
<dbReference type="Pfam" id="PF00106">
    <property type="entry name" value="adh_short"/>
    <property type="match status" value="1"/>
</dbReference>
<dbReference type="PANTHER" id="PTHR24320">
    <property type="entry name" value="RETINOL DEHYDROGENASE"/>
    <property type="match status" value="1"/>
</dbReference>
<dbReference type="InterPro" id="IPR002347">
    <property type="entry name" value="SDR_fam"/>
</dbReference>
<dbReference type="Proteomes" id="UP000245410">
    <property type="component" value="Unassembled WGS sequence"/>
</dbReference>
<dbReference type="InterPro" id="IPR036291">
    <property type="entry name" value="NAD(P)-bd_dom_sf"/>
</dbReference>
<dbReference type="GO" id="GO:0016491">
    <property type="term" value="F:oxidoreductase activity"/>
    <property type="evidence" value="ECO:0007669"/>
    <property type="project" value="UniProtKB-KW"/>
</dbReference>
<name>A0A317DER8_9ACTN</name>
<dbReference type="Gene3D" id="3.40.50.720">
    <property type="entry name" value="NAD(P)-binding Rossmann-like Domain"/>
    <property type="match status" value="1"/>
</dbReference>
<dbReference type="FunFam" id="3.40.50.720:FF:000594">
    <property type="entry name" value="Short-chain oxidoreductase"/>
    <property type="match status" value="1"/>
</dbReference>
<sequence length="312" mass="32945">MNAERVTTPFDARSTARDVVAGLDLTGRRAIVTGASSGIGVETARALATAGTEVTLAVRDVAAGERTAEDIRATTGSSLIRVAPLDLSDQGSVAAFVAAWEGPLHILVNNAGVSATPERRTAEGWELQFATNHLGHFALTTGLHEALAAAGRARVVSLSSIAHVQAPMVFEDVNFRARPYDRLLAYGESKTATALFAVEANRRWAGDGITVNAANPGAVTTNLGRHLTEADLAQLPAYDFKTPEQGAATSVLLATWPQLEGIGGRYFEDCNEAPRYNPETPLQGVADHAVDPAAAERLWQVSLDMLADARHG</sequence>
<evidence type="ECO:0000256" key="3">
    <source>
        <dbReference type="ARBA" id="ARBA00071493"/>
    </source>
</evidence>
<organism evidence="4 5">
    <name type="scientific">Micromonospora acroterricola</name>
    <dbReference type="NCBI Taxonomy" id="2202421"/>
    <lineage>
        <taxon>Bacteria</taxon>
        <taxon>Bacillati</taxon>
        <taxon>Actinomycetota</taxon>
        <taxon>Actinomycetes</taxon>
        <taxon>Micromonosporales</taxon>
        <taxon>Micromonosporaceae</taxon>
        <taxon>Micromonospora</taxon>
    </lineage>
</organism>
<dbReference type="PANTHER" id="PTHR24320:SF227">
    <property type="entry name" value="RETINOL DEHYDROGENASE 11"/>
    <property type="match status" value="1"/>
</dbReference>
<dbReference type="EMBL" id="QGKR01000140">
    <property type="protein sequence ID" value="PWR11215.1"/>
    <property type="molecule type" value="Genomic_DNA"/>
</dbReference>
<keyword evidence="5" id="KW-1185">Reference proteome</keyword>
<comment type="caution">
    <text evidence="4">The sequence shown here is derived from an EMBL/GenBank/DDBJ whole genome shotgun (WGS) entry which is preliminary data.</text>
</comment>
<dbReference type="PRINTS" id="PR00081">
    <property type="entry name" value="GDHRDH"/>
</dbReference>
<dbReference type="OrthoDB" id="4577644at2"/>
<comment type="similarity">
    <text evidence="1">Belongs to the short-chain dehydrogenases/reductases (SDR) family.</text>
</comment>
<evidence type="ECO:0000313" key="5">
    <source>
        <dbReference type="Proteomes" id="UP000245410"/>
    </source>
</evidence>